<proteinExistence type="predicted"/>
<reference evidence="1 2" key="1">
    <citation type="journal article" date="2011" name="Stand. Genomic Sci.">
        <title>Non-contiguous finished genome sequence and contextual data of the filamentous soil bacterium Ktedonobacter racemifer type strain (SOSP1-21).</title>
        <authorList>
            <person name="Chang Y.J."/>
            <person name="Land M."/>
            <person name="Hauser L."/>
            <person name="Chertkov O."/>
            <person name="Del Rio T.G."/>
            <person name="Nolan M."/>
            <person name="Copeland A."/>
            <person name="Tice H."/>
            <person name="Cheng J.F."/>
            <person name="Lucas S."/>
            <person name="Han C."/>
            <person name="Goodwin L."/>
            <person name="Pitluck S."/>
            <person name="Ivanova N."/>
            <person name="Ovchinikova G."/>
            <person name="Pati A."/>
            <person name="Chen A."/>
            <person name="Palaniappan K."/>
            <person name="Mavromatis K."/>
            <person name="Liolios K."/>
            <person name="Brettin T."/>
            <person name="Fiebig A."/>
            <person name="Rohde M."/>
            <person name="Abt B."/>
            <person name="Goker M."/>
            <person name="Detter J.C."/>
            <person name="Woyke T."/>
            <person name="Bristow J."/>
            <person name="Eisen J.A."/>
            <person name="Markowitz V."/>
            <person name="Hugenholtz P."/>
            <person name="Kyrpides N.C."/>
            <person name="Klenk H.P."/>
            <person name="Lapidus A."/>
        </authorList>
    </citation>
    <scope>NUCLEOTIDE SEQUENCE [LARGE SCALE GENOMIC DNA]</scope>
    <source>
        <strain evidence="2">DSM 44963</strain>
    </source>
</reference>
<dbReference type="InParanoid" id="D6TRP4"/>
<sequence length="109" mass="11882">MENGFAVFHPHPLTSSAAGARALVRKSITFILTRIGKPCYPVLLLLTGGCGLHMMLYRLVVANVVCLNSPGRDEARNFIGRVALAEVQYETRGYSFAPVHDGNDAGMYQ</sequence>
<dbReference type="STRING" id="485913.Krac_7262"/>
<accession>D6TRP4</accession>
<keyword evidence="2" id="KW-1185">Reference proteome</keyword>
<comment type="caution">
    <text evidence="1">The sequence shown here is derived from an EMBL/GenBank/DDBJ whole genome shotgun (WGS) entry which is preliminary data.</text>
</comment>
<dbReference type="EMBL" id="ADVG01000002">
    <property type="protein sequence ID" value="EFH85996.1"/>
    <property type="molecule type" value="Genomic_DNA"/>
</dbReference>
<dbReference type="Proteomes" id="UP000004508">
    <property type="component" value="Unassembled WGS sequence"/>
</dbReference>
<name>D6TRP4_KTERA</name>
<evidence type="ECO:0000313" key="1">
    <source>
        <dbReference type="EMBL" id="EFH85996.1"/>
    </source>
</evidence>
<gene>
    <name evidence="1" type="ORF">Krac_7262</name>
</gene>
<evidence type="ECO:0000313" key="2">
    <source>
        <dbReference type="Proteomes" id="UP000004508"/>
    </source>
</evidence>
<organism evidence="1 2">
    <name type="scientific">Ktedonobacter racemifer DSM 44963</name>
    <dbReference type="NCBI Taxonomy" id="485913"/>
    <lineage>
        <taxon>Bacteria</taxon>
        <taxon>Bacillati</taxon>
        <taxon>Chloroflexota</taxon>
        <taxon>Ktedonobacteria</taxon>
        <taxon>Ktedonobacterales</taxon>
        <taxon>Ktedonobacteraceae</taxon>
        <taxon>Ktedonobacter</taxon>
    </lineage>
</organism>
<dbReference type="AlphaFoldDB" id="D6TRP4"/>
<protein>
    <submittedName>
        <fullName evidence="1">Uncharacterized protein</fullName>
    </submittedName>
</protein>